<dbReference type="Proteomes" id="UP000676194">
    <property type="component" value="Chromosome"/>
</dbReference>
<gene>
    <name evidence="1" type="ORF">KIH39_04250</name>
</gene>
<organism evidence="1 2">
    <name type="scientific">Telmatocola sphagniphila</name>
    <dbReference type="NCBI Taxonomy" id="1123043"/>
    <lineage>
        <taxon>Bacteria</taxon>
        <taxon>Pseudomonadati</taxon>
        <taxon>Planctomycetota</taxon>
        <taxon>Planctomycetia</taxon>
        <taxon>Gemmatales</taxon>
        <taxon>Gemmataceae</taxon>
    </lineage>
</organism>
<dbReference type="KEGG" id="tsph:KIH39_04250"/>
<name>A0A8E6B6R5_9BACT</name>
<dbReference type="EMBL" id="CP074694">
    <property type="protein sequence ID" value="QVL33135.1"/>
    <property type="molecule type" value="Genomic_DNA"/>
</dbReference>
<dbReference type="AlphaFoldDB" id="A0A8E6B6R5"/>
<keyword evidence="2" id="KW-1185">Reference proteome</keyword>
<accession>A0A8E6B6R5</accession>
<reference evidence="1" key="1">
    <citation type="submission" date="2021-05" db="EMBL/GenBank/DDBJ databases">
        <title>Complete genome sequence of the cellulolytic planctomycete Telmatocola sphagniphila SP2T and characterization of the first cellulase from planctomycetes.</title>
        <authorList>
            <person name="Rakitin A.L."/>
            <person name="Beletsky A.V."/>
            <person name="Naumoff D.G."/>
            <person name="Kulichevskaya I.S."/>
            <person name="Mardanov A.V."/>
            <person name="Ravin N.V."/>
            <person name="Dedysh S.N."/>
        </authorList>
    </citation>
    <scope>NUCLEOTIDE SEQUENCE</scope>
    <source>
        <strain evidence="1">SP2T</strain>
    </source>
</reference>
<protein>
    <submittedName>
        <fullName evidence="1">Uncharacterized protein</fullName>
    </submittedName>
</protein>
<evidence type="ECO:0000313" key="1">
    <source>
        <dbReference type="EMBL" id="QVL33135.1"/>
    </source>
</evidence>
<dbReference type="RefSeq" id="WP_213498025.1">
    <property type="nucleotide sequence ID" value="NZ_CP074694.1"/>
</dbReference>
<proteinExistence type="predicted"/>
<sequence length="216" mass="24699">MQSASHIYLRSDRTQKLKDFAGYQKGHRLPERIDAYSKRYLGEIGQGELKAEMDRVFNLLRNHYSYKRKELESSISPEGEAVIHTPAFSYRVSLHLDETDLTRAIVKRELSPEDLESIKKPAFELVFPKMFDTLLVEWEEPLDLIALIDRLEDDPIANTKMTISSDNSYMDLNIGGFPGVMRLEAKTLEITGLNLSAVSMLEQFAKFQAKVQPEGN</sequence>
<evidence type="ECO:0000313" key="2">
    <source>
        <dbReference type="Proteomes" id="UP000676194"/>
    </source>
</evidence>